<dbReference type="SUPFAM" id="SSF48403">
    <property type="entry name" value="Ankyrin repeat"/>
    <property type="match status" value="1"/>
</dbReference>
<protein>
    <submittedName>
        <fullName evidence="1">Uncharacterized protein</fullName>
    </submittedName>
</protein>
<dbReference type="Pfam" id="PF13306">
    <property type="entry name" value="LRR_5"/>
    <property type="match status" value="1"/>
</dbReference>
<proteinExistence type="predicted"/>
<accession>A0ABR2JH92</accession>
<reference evidence="1 2" key="1">
    <citation type="submission" date="2024-04" db="EMBL/GenBank/DDBJ databases">
        <title>Tritrichomonas musculus Genome.</title>
        <authorList>
            <person name="Alves-Ferreira E."/>
            <person name="Grigg M."/>
            <person name="Lorenzi H."/>
            <person name="Galac M."/>
        </authorList>
    </citation>
    <scope>NUCLEOTIDE SEQUENCE [LARGE SCALE GENOMIC DNA]</scope>
    <source>
        <strain evidence="1 2">EAF2021</strain>
    </source>
</reference>
<name>A0ABR2JH92_9EUKA</name>
<dbReference type="Gene3D" id="3.80.10.10">
    <property type="entry name" value="Ribonuclease Inhibitor"/>
    <property type="match status" value="2"/>
</dbReference>
<evidence type="ECO:0000313" key="1">
    <source>
        <dbReference type="EMBL" id="KAK8876610.1"/>
    </source>
</evidence>
<evidence type="ECO:0000313" key="2">
    <source>
        <dbReference type="Proteomes" id="UP001470230"/>
    </source>
</evidence>
<dbReference type="InterPro" id="IPR036770">
    <property type="entry name" value="Ankyrin_rpt-contain_sf"/>
</dbReference>
<keyword evidence="2" id="KW-1185">Reference proteome</keyword>
<dbReference type="InterPro" id="IPR026906">
    <property type="entry name" value="LRR_5"/>
</dbReference>
<sequence>MKDLYNILLSYLDNCTEDEEDFFLLFDFIENQKIKENKDELIEFFLIVVNICNNHHRNKFFLQKIEKIISSFFDIFKQNFIEPEIFHIFETNKRILFFLVQNKIITLTNKEMKIGNVTYRIYLNDQYLDLKDENKIKIGENDWHLCELIRNDLIDDFIIYTTQFNIPLDNRIKSSKYETNPFLIDKSPTFIEYAAFFGSIQIFQYLRMNKIEITPSVLVYAIHSNSPEIINLIEESKIDLDDDTYLICFKESIKCHHNDIANYIKENHLKVEFEKFDNSQYCMNIDTLGFEYHNYEYIPQVVSFTFIVYACQFNHLKLVKLLLKMRQLKPSYGLYLSHKFLTKNEQLFDNSWLYHMKDEVVTPLRVAAFYQNFNIFNTLMSLKGFDIARNCFQSWMSLVKISIPSSIKQISSKAFFCCTYLREVTFESPSSLTKIDSDAFSCCSSLQEISIPSSVSFIGPYAFYGCQSLKHITIPSSIEIICSGTFGMCSSLEIVSFEMPISVEIIGVKCFQQCTSLTRMWIPYSVKEIGLCAFNGCTSLKISIPNSLNSIGCQAFEGCLSCDRY</sequence>
<dbReference type="PANTHER" id="PTHR45661:SF3">
    <property type="entry name" value="IG-LIKE DOMAIN-CONTAINING PROTEIN"/>
    <property type="match status" value="1"/>
</dbReference>
<dbReference type="PANTHER" id="PTHR45661">
    <property type="entry name" value="SURFACE ANTIGEN"/>
    <property type="match status" value="1"/>
</dbReference>
<dbReference type="InterPro" id="IPR032675">
    <property type="entry name" value="LRR_dom_sf"/>
</dbReference>
<dbReference type="InterPro" id="IPR053139">
    <property type="entry name" value="Surface_bspA-like"/>
</dbReference>
<dbReference type="Proteomes" id="UP001470230">
    <property type="component" value="Unassembled WGS sequence"/>
</dbReference>
<comment type="caution">
    <text evidence="1">The sequence shown here is derived from an EMBL/GenBank/DDBJ whole genome shotgun (WGS) entry which is preliminary data.</text>
</comment>
<organism evidence="1 2">
    <name type="scientific">Tritrichomonas musculus</name>
    <dbReference type="NCBI Taxonomy" id="1915356"/>
    <lineage>
        <taxon>Eukaryota</taxon>
        <taxon>Metamonada</taxon>
        <taxon>Parabasalia</taxon>
        <taxon>Tritrichomonadida</taxon>
        <taxon>Tritrichomonadidae</taxon>
        <taxon>Tritrichomonas</taxon>
    </lineage>
</organism>
<dbReference type="EMBL" id="JAPFFF010000012">
    <property type="protein sequence ID" value="KAK8876610.1"/>
    <property type="molecule type" value="Genomic_DNA"/>
</dbReference>
<gene>
    <name evidence="1" type="ORF">M9Y10_006828</name>
</gene>
<dbReference type="SUPFAM" id="SSF52058">
    <property type="entry name" value="L domain-like"/>
    <property type="match status" value="1"/>
</dbReference>